<evidence type="ECO:0000313" key="3">
    <source>
        <dbReference type="Proteomes" id="UP000275436"/>
    </source>
</evidence>
<evidence type="ECO:0000313" key="2">
    <source>
        <dbReference type="EMBL" id="RNJ41354.1"/>
    </source>
</evidence>
<dbReference type="Proteomes" id="UP000275436">
    <property type="component" value="Unassembled WGS sequence"/>
</dbReference>
<keyword evidence="1" id="KW-0812">Transmembrane</keyword>
<dbReference type="AlphaFoldDB" id="A0A3M9WZW8"/>
<organism evidence="2 3">
    <name type="scientific">Mesorhizobium japonicum</name>
    <dbReference type="NCBI Taxonomy" id="2066070"/>
    <lineage>
        <taxon>Bacteria</taxon>
        <taxon>Pseudomonadati</taxon>
        <taxon>Pseudomonadota</taxon>
        <taxon>Alphaproteobacteria</taxon>
        <taxon>Hyphomicrobiales</taxon>
        <taxon>Phyllobacteriaceae</taxon>
        <taxon>Mesorhizobium</taxon>
    </lineage>
</organism>
<comment type="caution">
    <text evidence="2">The sequence shown here is derived from an EMBL/GenBank/DDBJ whole genome shotgun (WGS) entry which is preliminary data.</text>
</comment>
<feature type="transmembrane region" description="Helical" evidence="1">
    <location>
        <begin position="27"/>
        <end position="47"/>
    </location>
</feature>
<keyword evidence="1" id="KW-1133">Transmembrane helix</keyword>
<feature type="transmembrane region" description="Helical" evidence="1">
    <location>
        <begin position="67"/>
        <end position="87"/>
    </location>
</feature>
<keyword evidence="1" id="KW-0472">Membrane</keyword>
<sequence>MVVPPAAWVVATQLGQITPYMDCRQNFPWTVAICAALLAASIAGVVASRTGSAGLARSERFITDAGFLIALAFVLALSLQGAATMLLDPCQR</sequence>
<name>A0A3M9WZW8_9HYPH</name>
<proteinExistence type="predicted"/>
<evidence type="ECO:0000256" key="1">
    <source>
        <dbReference type="SAM" id="Phobius"/>
    </source>
</evidence>
<reference evidence="2 3" key="1">
    <citation type="journal article" date="2018" name="Mol. Plant Microbe Interact.">
        <title>Taxonomically Different Co-Microsymbionts of a Relict Legume, Oxytropis popoviana, Have Complementary Sets of Symbiotic Genes and Together Increase the Efficiency of Plant Nodulation.</title>
        <authorList>
            <person name="Safronova V."/>
            <person name="Belimov A."/>
            <person name="Sazanova A."/>
            <person name="Chirak E."/>
            <person name="Verkhozina A."/>
            <person name="Kuznetsova I."/>
            <person name="Andronov E."/>
            <person name="Puhalsky J."/>
            <person name="Tikhonovich I."/>
        </authorList>
    </citation>
    <scope>NUCLEOTIDE SEQUENCE [LARGE SCALE GENOMIC DNA]</scope>
    <source>
        <strain evidence="2 3">Opo-235</strain>
    </source>
</reference>
<protein>
    <submittedName>
        <fullName evidence="2">Uncharacterized protein</fullName>
    </submittedName>
</protein>
<accession>A0A3M9WZW8</accession>
<gene>
    <name evidence="2" type="ORF">DNR46_34805</name>
</gene>
<dbReference type="EMBL" id="QKOD01000021">
    <property type="protein sequence ID" value="RNJ41354.1"/>
    <property type="molecule type" value="Genomic_DNA"/>
</dbReference>